<dbReference type="InterPro" id="IPR029063">
    <property type="entry name" value="SAM-dependent_MTases_sf"/>
</dbReference>
<dbReference type="Gene3D" id="3.40.50.150">
    <property type="entry name" value="Vaccinia Virus protein VP39"/>
    <property type="match status" value="1"/>
</dbReference>
<protein>
    <recommendedName>
        <fullName evidence="1">Methyltransferase domain-containing protein</fullName>
    </recommendedName>
</protein>
<dbReference type="GO" id="GO:0008168">
    <property type="term" value="F:methyltransferase activity"/>
    <property type="evidence" value="ECO:0007669"/>
    <property type="project" value="TreeGrafter"/>
</dbReference>
<gene>
    <name evidence="2" type="ORF">EGW08_015109</name>
</gene>
<sequence length="290" mass="31785">MWIKYPNKSSVFLQTVAYPTESCIAEQAKKGFASNGDSYDAHRPGYTEEAIELIASSITAGMAKLGGRAKYNVLELGAGTGKLTQQLISKLPKPVSYLATEPSRNFLDTLQAKGLGVDTAVASVDGLDLGEASVETVVCGQSFHWFCDTASVERIRRVLVPGGKLVMVWNVNNMEDAWMKPMGEQRLKVIRKVGGSMKHVLQTGEWQKDIEASPVFSLESCLHLEGNHVVGDLDKIMSNIATVSAYNMLPQAERQAYLDELRAIIQSWPGVDVQNLSMLMRTLLVTYVAV</sequence>
<dbReference type="PANTHER" id="PTHR42912:SF95">
    <property type="entry name" value="METHYLTRANSFERASE TYPE 11 DOMAIN-CONTAINING PROTEIN"/>
    <property type="match status" value="1"/>
</dbReference>
<evidence type="ECO:0000313" key="2">
    <source>
        <dbReference type="EMBL" id="RUS77122.1"/>
    </source>
</evidence>
<comment type="caution">
    <text evidence="2">The sequence shown here is derived from an EMBL/GenBank/DDBJ whole genome shotgun (WGS) entry which is preliminary data.</text>
</comment>
<dbReference type="Proteomes" id="UP000271974">
    <property type="component" value="Unassembled WGS sequence"/>
</dbReference>
<evidence type="ECO:0000259" key="1">
    <source>
        <dbReference type="Pfam" id="PF13649"/>
    </source>
</evidence>
<dbReference type="EMBL" id="RQTK01000608">
    <property type="protein sequence ID" value="RUS77122.1"/>
    <property type="molecule type" value="Genomic_DNA"/>
</dbReference>
<dbReference type="SUPFAM" id="SSF53335">
    <property type="entry name" value="S-adenosyl-L-methionine-dependent methyltransferases"/>
    <property type="match status" value="1"/>
</dbReference>
<proteinExistence type="predicted"/>
<dbReference type="CDD" id="cd02440">
    <property type="entry name" value="AdoMet_MTases"/>
    <property type="match status" value="1"/>
</dbReference>
<feature type="domain" description="Methyltransferase" evidence="1">
    <location>
        <begin position="73"/>
        <end position="163"/>
    </location>
</feature>
<evidence type="ECO:0000313" key="3">
    <source>
        <dbReference type="Proteomes" id="UP000271974"/>
    </source>
</evidence>
<dbReference type="AlphaFoldDB" id="A0A433T6Q0"/>
<dbReference type="PANTHER" id="PTHR42912">
    <property type="entry name" value="METHYLTRANSFERASE"/>
    <property type="match status" value="1"/>
</dbReference>
<dbReference type="Pfam" id="PF13649">
    <property type="entry name" value="Methyltransf_25"/>
    <property type="match status" value="1"/>
</dbReference>
<keyword evidence="3" id="KW-1185">Reference proteome</keyword>
<reference evidence="2 3" key="1">
    <citation type="submission" date="2019-01" db="EMBL/GenBank/DDBJ databases">
        <title>A draft genome assembly of the solar-powered sea slug Elysia chlorotica.</title>
        <authorList>
            <person name="Cai H."/>
            <person name="Li Q."/>
            <person name="Fang X."/>
            <person name="Li J."/>
            <person name="Curtis N.E."/>
            <person name="Altenburger A."/>
            <person name="Shibata T."/>
            <person name="Feng M."/>
            <person name="Maeda T."/>
            <person name="Schwartz J.A."/>
            <person name="Shigenobu S."/>
            <person name="Lundholm N."/>
            <person name="Nishiyama T."/>
            <person name="Yang H."/>
            <person name="Hasebe M."/>
            <person name="Li S."/>
            <person name="Pierce S.K."/>
            <person name="Wang J."/>
        </authorList>
    </citation>
    <scope>NUCLEOTIDE SEQUENCE [LARGE SCALE GENOMIC DNA]</scope>
    <source>
        <strain evidence="2">EC2010</strain>
        <tissue evidence="2">Whole organism of an adult</tissue>
    </source>
</reference>
<name>A0A433T6Q0_ELYCH</name>
<dbReference type="InterPro" id="IPR050508">
    <property type="entry name" value="Methyltransf_Superfamily"/>
</dbReference>
<accession>A0A433T6Q0</accession>
<organism evidence="2 3">
    <name type="scientific">Elysia chlorotica</name>
    <name type="common">Eastern emerald elysia</name>
    <name type="synonym">Sea slug</name>
    <dbReference type="NCBI Taxonomy" id="188477"/>
    <lineage>
        <taxon>Eukaryota</taxon>
        <taxon>Metazoa</taxon>
        <taxon>Spiralia</taxon>
        <taxon>Lophotrochozoa</taxon>
        <taxon>Mollusca</taxon>
        <taxon>Gastropoda</taxon>
        <taxon>Heterobranchia</taxon>
        <taxon>Euthyneura</taxon>
        <taxon>Panpulmonata</taxon>
        <taxon>Sacoglossa</taxon>
        <taxon>Placobranchoidea</taxon>
        <taxon>Plakobranchidae</taxon>
        <taxon>Elysia</taxon>
    </lineage>
</organism>
<dbReference type="OrthoDB" id="506498at2759"/>
<dbReference type="STRING" id="188477.A0A433T6Q0"/>
<dbReference type="InterPro" id="IPR041698">
    <property type="entry name" value="Methyltransf_25"/>
</dbReference>